<evidence type="ECO:0000313" key="2">
    <source>
        <dbReference type="EMBL" id="MBA0682850.1"/>
    </source>
</evidence>
<evidence type="ECO:0000256" key="1">
    <source>
        <dbReference type="SAM" id="MobiDB-lite"/>
    </source>
</evidence>
<reference evidence="2 3" key="1">
    <citation type="journal article" date="2019" name="Genome Biol. Evol.">
        <title>Insights into the evolution of the New World diploid cottons (Gossypium, subgenus Houzingenia) based on genome sequencing.</title>
        <authorList>
            <person name="Grover C.E."/>
            <person name="Arick M.A. 2nd"/>
            <person name="Thrash A."/>
            <person name="Conover J.L."/>
            <person name="Sanders W.S."/>
            <person name="Peterson D.G."/>
            <person name="Frelichowski J.E."/>
            <person name="Scheffler J.A."/>
            <person name="Scheffler B.E."/>
            <person name="Wendel J.F."/>
        </authorList>
    </citation>
    <scope>NUCLEOTIDE SEQUENCE [LARGE SCALE GENOMIC DNA]</scope>
    <source>
        <strain evidence="2">185</strain>
        <tissue evidence="2">Leaf</tissue>
    </source>
</reference>
<dbReference type="AlphaFoldDB" id="A0A7J8X6Y0"/>
<organism evidence="2 3">
    <name type="scientific">Gossypium aridum</name>
    <name type="common">American cotton</name>
    <name type="synonym">Erioxylum aridum</name>
    <dbReference type="NCBI Taxonomy" id="34290"/>
    <lineage>
        <taxon>Eukaryota</taxon>
        <taxon>Viridiplantae</taxon>
        <taxon>Streptophyta</taxon>
        <taxon>Embryophyta</taxon>
        <taxon>Tracheophyta</taxon>
        <taxon>Spermatophyta</taxon>
        <taxon>Magnoliopsida</taxon>
        <taxon>eudicotyledons</taxon>
        <taxon>Gunneridae</taxon>
        <taxon>Pentapetalae</taxon>
        <taxon>rosids</taxon>
        <taxon>malvids</taxon>
        <taxon>Malvales</taxon>
        <taxon>Malvaceae</taxon>
        <taxon>Malvoideae</taxon>
        <taxon>Gossypium</taxon>
    </lineage>
</organism>
<feature type="compositionally biased region" description="Basic and acidic residues" evidence="1">
    <location>
        <begin position="11"/>
        <end position="26"/>
    </location>
</feature>
<sequence length="207" mass="23620">MASMLTAPNARIDKATNKVSQRKDDPTDTSNPLSEPSEGTWALFKNMLLDKGNARFRQRRIGFNALLNNLYALWKPKSTIHFMDLGNDDCLVKVEDEEDYAKDLAECSWVAYCQYLMVHCRFIVWICLLGFSVALYKKSILNSVDSTICRLVKIDYNTDNSSGGWFPRTVVSVDLGKPLILKIRIDGVLQQVEYEALPSVLFWVREI</sequence>
<evidence type="ECO:0008006" key="4">
    <source>
        <dbReference type="Google" id="ProtNLM"/>
    </source>
</evidence>
<comment type="caution">
    <text evidence="2">The sequence shown here is derived from an EMBL/GenBank/DDBJ whole genome shotgun (WGS) entry which is preliminary data.</text>
</comment>
<proteinExistence type="predicted"/>
<dbReference type="PANTHER" id="PTHR31286:SF99">
    <property type="entry name" value="DUF4283 DOMAIN-CONTAINING PROTEIN"/>
    <property type="match status" value="1"/>
</dbReference>
<dbReference type="EMBL" id="JABFAA010000005">
    <property type="protein sequence ID" value="MBA0682850.1"/>
    <property type="molecule type" value="Genomic_DNA"/>
</dbReference>
<keyword evidence="3" id="KW-1185">Reference proteome</keyword>
<name>A0A7J8X6Y0_GOSAI</name>
<dbReference type="PANTHER" id="PTHR31286">
    <property type="entry name" value="GLYCINE-RICH CELL WALL STRUCTURAL PROTEIN 1.8-LIKE"/>
    <property type="match status" value="1"/>
</dbReference>
<feature type="region of interest" description="Disordered" evidence="1">
    <location>
        <begin position="1"/>
        <end position="37"/>
    </location>
</feature>
<dbReference type="InterPro" id="IPR040256">
    <property type="entry name" value="At4g02000-like"/>
</dbReference>
<evidence type="ECO:0000313" key="3">
    <source>
        <dbReference type="Proteomes" id="UP000593577"/>
    </source>
</evidence>
<dbReference type="Proteomes" id="UP000593577">
    <property type="component" value="Unassembled WGS sequence"/>
</dbReference>
<gene>
    <name evidence="2" type="ORF">Goari_024540</name>
</gene>
<protein>
    <recommendedName>
        <fullName evidence="4">DUF4283 domain-containing protein</fullName>
    </recommendedName>
</protein>
<accession>A0A7J8X6Y0</accession>